<evidence type="ECO:0000256" key="11">
    <source>
        <dbReference type="ARBA" id="ARBA00024565"/>
    </source>
</evidence>
<comment type="catalytic activity">
    <reaction evidence="11">
        <text>(E)-hexadec-2-enoate + ATP + CoA = (2E)-hexadecenoyl-CoA + AMP + diphosphate</text>
        <dbReference type="Rhea" id="RHEA:36139"/>
        <dbReference type="ChEBI" id="CHEBI:30616"/>
        <dbReference type="ChEBI" id="CHEBI:33019"/>
        <dbReference type="ChEBI" id="CHEBI:57287"/>
        <dbReference type="ChEBI" id="CHEBI:61526"/>
        <dbReference type="ChEBI" id="CHEBI:72745"/>
        <dbReference type="ChEBI" id="CHEBI:456215"/>
    </reaction>
    <physiologicalReaction direction="left-to-right" evidence="11">
        <dbReference type="Rhea" id="RHEA:36140"/>
    </physiologicalReaction>
</comment>
<evidence type="ECO:0000256" key="4">
    <source>
        <dbReference type="ARBA" id="ARBA00022832"/>
    </source>
</evidence>
<dbReference type="InterPro" id="IPR045311">
    <property type="entry name" value="LC-FACS_euk"/>
</dbReference>
<gene>
    <name evidence="18" type="primary">ACSL5</name>
</gene>
<evidence type="ECO:0000256" key="5">
    <source>
        <dbReference type="ARBA" id="ARBA00022840"/>
    </source>
</evidence>
<keyword evidence="16" id="KW-0472">Membrane</keyword>
<keyword evidence="16" id="KW-0812">Transmembrane</keyword>
<dbReference type="GO" id="GO:0005783">
    <property type="term" value="C:endoplasmic reticulum"/>
    <property type="evidence" value="ECO:0007669"/>
    <property type="project" value="TreeGrafter"/>
</dbReference>
<dbReference type="InterPro" id="IPR042099">
    <property type="entry name" value="ANL_N_sf"/>
</dbReference>
<keyword evidence="4" id="KW-0276">Fatty acid metabolism</keyword>
<feature type="transmembrane region" description="Helical" evidence="16">
    <location>
        <begin position="12"/>
        <end position="31"/>
    </location>
</feature>
<dbReference type="GO" id="GO:0016020">
    <property type="term" value="C:membrane"/>
    <property type="evidence" value="ECO:0007669"/>
    <property type="project" value="TreeGrafter"/>
</dbReference>
<keyword evidence="3" id="KW-0547">Nucleotide-binding</keyword>
<dbReference type="Pfam" id="PF00501">
    <property type="entry name" value="AMP-binding"/>
    <property type="match status" value="2"/>
</dbReference>
<dbReference type="AlphaFoldDB" id="A0AAX7VE01"/>
<dbReference type="GO" id="GO:0005524">
    <property type="term" value="F:ATP binding"/>
    <property type="evidence" value="ECO:0007669"/>
    <property type="project" value="UniProtKB-KW"/>
</dbReference>
<dbReference type="GeneTree" id="ENSGT00940000156651"/>
<evidence type="ECO:0000256" key="6">
    <source>
        <dbReference type="ARBA" id="ARBA00024469"/>
    </source>
</evidence>
<evidence type="ECO:0000259" key="17">
    <source>
        <dbReference type="Pfam" id="PF00501"/>
    </source>
</evidence>
<evidence type="ECO:0000256" key="8">
    <source>
        <dbReference type="ARBA" id="ARBA00024495"/>
    </source>
</evidence>
<comment type="catalytic activity">
    <reaction evidence="9">
        <text>15-hydroxy-(5Z,8Z,11Z,13E)-eicosatetraenoate + ATP + CoA = 15-hydroxy-(5Z,8Z,11Z,13E)-eicosatetraenoyl-CoA + AMP + diphosphate</text>
        <dbReference type="Rhea" id="RHEA:52116"/>
        <dbReference type="ChEBI" id="CHEBI:30616"/>
        <dbReference type="ChEBI" id="CHEBI:33019"/>
        <dbReference type="ChEBI" id="CHEBI:57287"/>
        <dbReference type="ChEBI" id="CHEBI:78832"/>
        <dbReference type="ChEBI" id="CHEBI:136409"/>
        <dbReference type="ChEBI" id="CHEBI:456215"/>
    </reaction>
    <physiologicalReaction direction="left-to-right" evidence="9">
        <dbReference type="Rhea" id="RHEA:52117"/>
    </physiologicalReaction>
</comment>
<keyword evidence="16" id="KW-1133">Transmembrane helix</keyword>
<reference evidence="18" key="3">
    <citation type="submission" date="2025-08" db="UniProtKB">
        <authorList>
            <consortium name="Ensembl"/>
        </authorList>
    </citation>
    <scope>IDENTIFICATION</scope>
</reference>
<evidence type="ECO:0000256" key="10">
    <source>
        <dbReference type="ARBA" id="ARBA00024548"/>
    </source>
</evidence>
<dbReference type="CDD" id="cd05927">
    <property type="entry name" value="LC-FACS_euk"/>
    <property type="match status" value="1"/>
</dbReference>
<dbReference type="GO" id="GO:0005739">
    <property type="term" value="C:mitochondrion"/>
    <property type="evidence" value="ECO:0007669"/>
    <property type="project" value="TreeGrafter"/>
</dbReference>
<comment type="catalytic activity">
    <reaction evidence="10">
        <text>(5Z,8Z,11Z,14Z)-eicosatetraenoate + ATP + CoA = (5Z,8Z,11Z,14Z)-eicosatetraenoyl-CoA + AMP + diphosphate</text>
        <dbReference type="Rhea" id="RHEA:19713"/>
        <dbReference type="ChEBI" id="CHEBI:30616"/>
        <dbReference type="ChEBI" id="CHEBI:32395"/>
        <dbReference type="ChEBI" id="CHEBI:33019"/>
        <dbReference type="ChEBI" id="CHEBI:57287"/>
        <dbReference type="ChEBI" id="CHEBI:57368"/>
        <dbReference type="ChEBI" id="CHEBI:456215"/>
        <dbReference type="EC" id="6.2.1.15"/>
    </reaction>
    <physiologicalReaction direction="left-to-right" evidence="10">
        <dbReference type="Rhea" id="RHEA:19714"/>
    </physiologicalReaction>
</comment>
<keyword evidence="2" id="KW-0436">Ligase</keyword>
<protein>
    <recommendedName>
        <fullName evidence="14">Arachidonate--CoA ligase</fullName>
        <ecNumber evidence="12">6.2.1.15</ecNumber>
        <ecNumber evidence="13">6.2.1.3</ecNumber>
    </recommendedName>
</protein>
<comment type="catalytic activity">
    <reaction evidence="6">
        <text>5-hydroxy-(6E,8Z,11Z,14Z)-eicosatetraenoate + ATP + CoA = 5-hydroxy-(6E,8Z,11Z,14Z)-eicosatetraenoyl-CoA + AMP + diphosphate</text>
        <dbReference type="Rhea" id="RHEA:52108"/>
        <dbReference type="ChEBI" id="CHEBI:30616"/>
        <dbReference type="ChEBI" id="CHEBI:33019"/>
        <dbReference type="ChEBI" id="CHEBI:57287"/>
        <dbReference type="ChEBI" id="CHEBI:65341"/>
        <dbReference type="ChEBI" id="CHEBI:136407"/>
        <dbReference type="ChEBI" id="CHEBI:456215"/>
    </reaction>
    <physiologicalReaction direction="left-to-right" evidence="6">
        <dbReference type="Rhea" id="RHEA:52109"/>
    </physiologicalReaction>
</comment>
<evidence type="ECO:0000256" key="16">
    <source>
        <dbReference type="SAM" id="Phobius"/>
    </source>
</evidence>
<evidence type="ECO:0000256" key="15">
    <source>
        <dbReference type="ARBA" id="ARBA00049139"/>
    </source>
</evidence>
<dbReference type="Ensembl" id="ENSACLT00000063887.1">
    <property type="protein sequence ID" value="ENSACLP00000079317.1"/>
    <property type="gene ID" value="ENSACLG00000025260.2"/>
</dbReference>
<evidence type="ECO:0000256" key="7">
    <source>
        <dbReference type="ARBA" id="ARBA00024484"/>
    </source>
</evidence>
<comment type="catalytic activity">
    <reaction evidence="8">
        <text>12-hydroxy-(5Z,8Z,10E,14Z)-eicosatetraenoate + ATP + CoA = 12-hydroxy-(5Z,8Z,10E,14Z)-eicosatetraenoyl-CoA + AMP + diphosphate</text>
        <dbReference type="Rhea" id="RHEA:52112"/>
        <dbReference type="ChEBI" id="CHEBI:30616"/>
        <dbReference type="ChEBI" id="CHEBI:33019"/>
        <dbReference type="ChEBI" id="CHEBI:57287"/>
        <dbReference type="ChEBI" id="CHEBI:90718"/>
        <dbReference type="ChEBI" id="CHEBI:136408"/>
        <dbReference type="ChEBI" id="CHEBI:456215"/>
    </reaction>
    <physiologicalReaction direction="left-to-right" evidence="8">
        <dbReference type="Rhea" id="RHEA:52113"/>
    </physiologicalReaction>
</comment>
<keyword evidence="19" id="KW-1185">Reference proteome</keyword>
<dbReference type="InterPro" id="IPR000873">
    <property type="entry name" value="AMP-dep_synth/lig_dom"/>
</dbReference>
<sequence length="631" mass="70294">MDFIFHFLFSPLPTPIIVSLFALAAATLFYLNTRPSPIRSPTDLSCQTMGIKDGARKSALLEDNNNLISYYCKDAKTLYEVFQRGLKVSGNGPCLGYRKPGRPYQWLKYRQFILTPPPPPLSLQKVTDRAEHLGSGLIHRGLKPNSNTFVGIFAQNRPEWVIGELACYTYSMVVVPLYDTLGPEALVFIIDRAELSTVLCDNQKKAETLLQNREKGQTPVLKTIIIMDSFNSELVERGAKCGVNIASLEEMEPPKPEDLSIVRSILDHPSKFSLAKVGFFQGDIRLLPDDMKTLQPTLFPVVPRLLNRIYDKSGATTPFKKWLLNFAVERKYAEVKDGIIRKNSVWDKLIFNKVQESLGGRVRVMVTGAAPISPSVLKFLRAALGCQIFEGYGQTECTASCTITMPCDATAGHVGVPLPCNFVKLVDVEDMNYFASNGEGEVCIKGNNVFKGYLKDPERTAEALDEEGWLHTGDVGKWLPNGVLKIIDRKKNIFKLAQGEYIAPEKIENVYVRSAPVAQVFVHGDSLQSCLVAVVVPDPEVLPGFAKNLGFHGSIEELCKIPEVKRAIISDLTKLGKEAGLKSFEQVKDVHLHPEQFTIENGLLTPTLKAKRAELKNLFQFQIDQLYAKIQ</sequence>
<dbReference type="SUPFAM" id="SSF56801">
    <property type="entry name" value="Acetyl-CoA synthetase-like"/>
    <property type="match status" value="1"/>
</dbReference>
<evidence type="ECO:0000256" key="14">
    <source>
        <dbReference type="ARBA" id="ARBA00032120"/>
    </source>
</evidence>
<dbReference type="EC" id="6.2.1.3" evidence="13"/>
<evidence type="ECO:0000313" key="18">
    <source>
        <dbReference type="Ensembl" id="ENSACLP00000079317.1"/>
    </source>
</evidence>
<dbReference type="PANTHER" id="PTHR43272">
    <property type="entry name" value="LONG-CHAIN-FATTY-ACID--COA LIGASE"/>
    <property type="match status" value="1"/>
</dbReference>
<comment type="catalytic activity">
    <reaction evidence="15">
        <text>hexadecanoate + ATP + CoA = hexadecanoyl-CoA + AMP + diphosphate</text>
        <dbReference type="Rhea" id="RHEA:30751"/>
        <dbReference type="ChEBI" id="CHEBI:7896"/>
        <dbReference type="ChEBI" id="CHEBI:30616"/>
        <dbReference type="ChEBI" id="CHEBI:33019"/>
        <dbReference type="ChEBI" id="CHEBI:57287"/>
        <dbReference type="ChEBI" id="CHEBI:57379"/>
        <dbReference type="ChEBI" id="CHEBI:456215"/>
    </reaction>
    <physiologicalReaction direction="left-to-right" evidence="15">
        <dbReference type="Rhea" id="RHEA:30752"/>
    </physiologicalReaction>
</comment>
<feature type="domain" description="AMP-dependent synthetase/ligase" evidence="17">
    <location>
        <begin position="122"/>
        <end position="260"/>
    </location>
</feature>
<dbReference type="GO" id="GO:0047676">
    <property type="term" value="F:arachidonate-CoA ligase activity"/>
    <property type="evidence" value="ECO:0007669"/>
    <property type="project" value="UniProtKB-EC"/>
</dbReference>
<feature type="domain" description="AMP-dependent synthetase/ligase" evidence="17">
    <location>
        <begin position="275"/>
        <end position="454"/>
    </location>
</feature>
<name>A0AAX7VE01_ASTCA</name>
<reference evidence="18" key="4">
    <citation type="submission" date="2025-09" db="UniProtKB">
        <authorList>
            <consortium name="Ensembl"/>
        </authorList>
    </citation>
    <scope>IDENTIFICATION</scope>
</reference>
<comment type="similarity">
    <text evidence="1">Belongs to the ATP-dependent AMP-binding enzyme family.</text>
</comment>
<evidence type="ECO:0000256" key="12">
    <source>
        <dbReference type="ARBA" id="ARBA00026113"/>
    </source>
</evidence>
<dbReference type="Proteomes" id="UP000265100">
    <property type="component" value="Chromosome 8"/>
</dbReference>
<accession>A0AAX7VE01</accession>
<dbReference type="Gene3D" id="3.40.50.12780">
    <property type="entry name" value="N-terminal domain of ligase-like"/>
    <property type="match status" value="2"/>
</dbReference>
<evidence type="ECO:0000256" key="2">
    <source>
        <dbReference type="ARBA" id="ARBA00022598"/>
    </source>
</evidence>
<dbReference type="GO" id="GO:0035338">
    <property type="term" value="P:long-chain fatty-acyl-CoA biosynthetic process"/>
    <property type="evidence" value="ECO:0007669"/>
    <property type="project" value="TreeGrafter"/>
</dbReference>
<comment type="catalytic activity">
    <reaction evidence="7">
        <text>a long-chain fatty acid + ATP + CoA = a long-chain fatty acyl-CoA + AMP + diphosphate</text>
        <dbReference type="Rhea" id="RHEA:15421"/>
        <dbReference type="ChEBI" id="CHEBI:30616"/>
        <dbReference type="ChEBI" id="CHEBI:33019"/>
        <dbReference type="ChEBI" id="CHEBI:57287"/>
        <dbReference type="ChEBI" id="CHEBI:57560"/>
        <dbReference type="ChEBI" id="CHEBI:83139"/>
        <dbReference type="ChEBI" id="CHEBI:456215"/>
        <dbReference type="EC" id="6.2.1.3"/>
    </reaction>
    <physiologicalReaction direction="left-to-right" evidence="7">
        <dbReference type="Rhea" id="RHEA:15422"/>
    </physiologicalReaction>
</comment>
<dbReference type="GO" id="GO:0010747">
    <property type="term" value="P:positive regulation of long-chain fatty acid import across plasma membrane"/>
    <property type="evidence" value="ECO:0007669"/>
    <property type="project" value="TreeGrafter"/>
</dbReference>
<proteinExistence type="inferred from homology"/>
<evidence type="ECO:0000256" key="3">
    <source>
        <dbReference type="ARBA" id="ARBA00022741"/>
    </source>
</evidence>
<organism evidence="18 19">
    <name type="scientific">Astatotilapia calliptera</name>
    <name type="common">Eastern happy</name>
    <name type="synonym">Chromis callipterus</name>
    <dbReference type="NCBI Taxonomy" id="8154"/>
    <lineage>
        <taxon>Eukaryota</taxon>
        <taxon>Metazoa</taxon>
        <taxon>Chordata</taxon>
        <taxon>Craniata</taxon>
        <taxon>Vertebrata</taxon>
        <taxon>Euteleostomi</taxon>
        <taxon>Actinopterygii</taxon>
        <taxon>Neopterygii</taxon>
        <taxon>Teleostei</taxon>
        <taxon>Neoteleostei</taxon>
        <taxon>Acanthomorphata</taxon>
        <taxon>Ovalentaria</taxon>
        <taxon>Cichlomorphae</taxon>
        <taxon>Cichliformes</taxon>
        <taxon>Cichlidae</taxon>
        <taxon>African cichlids</taxon>
        <taxon>Pseudocrenilabrinae</taxon>
        <taxon>Haplochromini</taxon>
        <taxon>Astatotilapia</taxon>
    </lineage>
</organism>
<dbReference type="EC" id="6.2.1.15" evidence="12"/>
<dbReference type="PANTHER" id="PTHR43272:SF107">
    <property type="entry name" value="LONG-CHAIN-FATTY-ACID--COA LIGASE 5"/>
    <property type="match status" value="1"/>
</dbReference>
<reference evidence="18 19" key="1">
    <citation type="submission" date="2018-05" db="EMBL/GenBank/DDBJ databases">
        <authorList>
            <person name="Datahose"/>
        </authorList>
    </citation>
    <scope>NUCLEOTIDE SEQUENCE</scope>
</reference>
<keyword evidence="4" id="KW-0443">Lipid metabolism</keyword>
<reference evidence="19" key="2">
    <citation type="submission" date="2023-03" db="EMBL/GenBank/DDBJ databases">
        <authorList>
            <consortium name="Wellcome Sanger Institute Data Sharing"/>
        </authorList>
    </citation>
    <scope>NUCLEOTIDE SEQUENCE [LARGE SCALE GENOMIC DNA]</scope>
</reference>
<evidence type="ECO:0000256" key="9">
    <source>
        <dbReference type="ARBA" id="ARBA00024532"/>
    </source>
</evidence>
<keyword evidence="5" id="KW-0067">ATP-binding</keyword>
<evidence type="ECO:0000256" key="1">
    <source>
        <dbReference type="ARBA" id="ARBA00006432"/>
    </source>
</evidence>
<evidence type="ECO:0000313" key="19">
    <source>
        <dbReference type="Proteomes" id="UP000265100"/>
    </source>
</evidence>
<evidence type="ECO:0000256" key="13">
    <source>
        <dbReference type="ARBA" id="ARBA00026121"/>
    </source>
</evidence>